<keyword evidence="3" id="KW-0540">Nuclease</keyword>
<dbReference type="InterPro" id="IPR052906">
    <property type="entry name" value="Type_IV_Methyl-Rstrct_Enzyme"/>
</dbReference>
<dbReference type="InterPro" id="IPR011856">
    <property type="entry name" value="tRNA_endonuc-like_dom_sf"/>
</dbReference>
<name>A0A8S5PK52_9CAUD</name>
<accession>A0A8S5PK52</accession>
<keyword evidence="1" id="KW-0812">Transmembrane</keyword>
<proteinExistence type="predicted"/>
<feature type="transmembrane region" description="Helical" evidence="1">
    <location>
        <begin position="39"/>
        <end position="59"/>
    </location>
</feature>
<protein>
    <submittedName>
        <fullName evidence="3">Restriction endonuclease</fullName>
    </submittedName>
</protein>
<dbReference type="SUPFAM" id="SSF52980">
    <property type="entry name" value="Restriction endonuclease-like"/>
    <property type="match status" value="1"/>
</dbReference>
<keyword evidence="3" id="KW-0255">Endonuclease</keyword>
<dbReference type="GO" id="GO:0009307">
    <property type="term" value="P:DNA restriction-modification system"/>
    <property type="evidence" value="ECO:0007669"/>
    <property type="project" value="InterPro"/>
</dbReference>
<dbReference type="Pfam" id="PF04471">
    <property type="entry name" value="Mrr_cat"/>
    <property type="match status" value="1"/>
</dbReference>
<dbReference type="Gene3D" id="3.40.1350.10">
    <property type="match status" value="1"/>
</dbReference>
<feature type="domain" description="Restriction endonuclease type IV Mrr" evidence="2">
    <location>
        <begin position="122"/>
        <end position="229"/>
    </location>
</feature>
<reference evidence="3" key="1">
    <citation type="journal article" date="2021" name="Proc. Natl. Acad. Sci. U.S.A.">
        <title>A Catalog of Tens of Thousands of Viruses from Human Metagenomes Reveals Hidden Associations with Chronic Diseases.</title>
        <authorList>
            <person name="Tisza M.J."/>
            <person name="Buck C.B."/>
        </authorList>
    </citation>
    <scope>NUCLEOTIDE SEQUENCE</scope>
    <source>
        <strain evidence="3">CtXBp18</strain>
    </source>
</reference>
<evidence type="ECO:0000313" key="3">
    <source>
        <dbReference type="EMBL" id="DAE06793.1"/>
    </source>
</evidence>
<keyword evidence="1" id="KW-0472">Membrane</keyword>
<dbReference type="InterPro" id="IPR011335">
    <property type="entry name" value="Restrct_endonuc-II-like"/>
</dbReference>
<dbReference type="GO" id="GO:0003677">
    <property type="term" value="F:DNA binding"/>
    <property type="evidence" value="ECO:0007669"/>
    <property type="project" value="InterPro"/>
</dbReference>
<feature type="transmembrane region" description="Helical" evidence="1">
    <location>
        <begin position="12"/>
        <end position="33"/>
    </location>
</feature>
<evidence type="ECO:0000259" key="2">
    <source>
        <dbReference type="Pfam" id="PF04471"/>
    </source>
</evidence>
<dbReference type="GO" id="GO:0015666">
    <property type="term" value="F:restriction endodeoxyribonuclease activity"/>
    <property type="evidence" value="ECO:0007669"/>
    <property type="project" value="TreeGrafter"/>
</dbReference>
<evidence type="ECO:0000256" key="1">
    <source>
        <dbReference type="SAM" id="Phobius"/>
    </source>
</evidence>
<dbReference type="EMBL" id="BK015442">
    <property type="protein sequence ID" value="DAE06793.1"/>
    <property type="molecule type" value="Genomic_DNA"/>
</dbReference>
<keyword evidence="1" id="KW-1133">Transmembrane helix</keyword>
<organism evidence="3">
    <name type="scientific">Siphoviridae sp. ctXBp18</name>
    <dbReference type="NCBI Taxonomy" id="2825541"/>
    <lineage>
        <taxon>Viruses</taxon>
        <taxon>Duplodnaviria</taxon>
        <taxon>Heunggongvirae</taxon>
        <taxon>Uroviricota</taxon>
        <taxon>Caudoviricetes</taxon>
    </lineage>
</organism>
<dbReference type="InterPro" id="IPR007560">
    <property type="entry name" value="Restrct_endonuc_IV_Mrr"/>
</dbReference>
<dbReference type="PANTHER" id="PTHR30015:SF6">
    <property type="entry name" value="SLL1429 PROTEIN"/>
    <property type="match status" value="1"/>
</dbReference>
<sequence>MKKVADVIKKVIEILCLIVCGMFIFIGILLFTAANSHNVSAGLLSLAFALLFALPAIVFEREKYLQKKSGNSPAPQNINTSADYPQQYDLPQELRDPPPAAQQGITISPAELLMMKIDSLSTSGTFFENAFCWVLHDNGFINISTTPATNDYGIDILAEKDGISYAIQCKCYSSPVGNKAVQEAYTGKDYYKKMIAVVATNNTFTRSAIDTARATQVLLWDRQKVMEMISRTSDEAIRAVLNEV</sequence>
<keyword evidence="3" id="KW-0378">Hydrolase</keyword>
<dbReference type="PANTHER" id="PTHR30015">
    <property type="entry name" value="MRR RESTRICTION SYSTEM PROTEIN"/>
    <property type="match status" value="1"/>
</dbReference>